<name>A0A8T2V750_CERRI</name>
<sequence>MLTARPCKVNIPGGAAQTSRSFPDCHVCNTASAACFSRHSFKLSKLKWNLCSDPECHLHNLSFKAFASRQSFKLSKYKLKFAPVLNSRRGPLLRKGYQQRLRPVHASLNESSGLSANSSASPFTSSDNDLEETRYKLNASLHRSDTQIDYAQALHEAARKFQLAMEQHGLAQKNGLFSKSWLGVDHASWIKPLAYQAAVHALLQAVLDIASRGDGGDRDTHVFVQRSISRQLAPLEDSINEQFRARKSNAEKWFWSEQHPLTVTSFVELLESDSRFTTVTSVGWEGVSVCPSKASDVSLITLALNSSGAVMKLGSARLSCPIWFSTLNDEIARLMNVFVEFLPIDQVYNFTSSVGLRSQFFENFGSRAVQYRDSGELAGEEGAFWIDVVQQLLRGAIVREHIRRKLTSYDSIEVLERDLAVFGFFAALGRRTQKFLSENGSVESDDRIAGLLRYLIGGCTLFYPQLSSLNTYQFFIEVVSEEMDWLPFYPVSLSVEQVFHKQNEPSNSLNSEAIVKALDQCSRWINDFLKYSTWVQQPSGARAKAFLLKSKARLDNCIQAYPMEMALSKGCQTDPDLYSFSVEGSEHDGTREGQDTGIVVANNTIFKSEAHIRSQEFLKRTREELIELEASENVDQLKLFDEELQGVDEALRRLECLLLEQQGPGKENITAACTKLKTIRQLKKEVESLEASLRERASFAVQFDKSASQRYKKQKSKREKDFLNSDRESLKQQEKTRINSNRLGTILNFIPFFGNRNPTSDTSTLEGEGFDQATALGLQEASTIPNEIQQFEALRQELMDLERCIQNSATDILSKQENECQTDFDHESGNLIAQHGRSKGAVQEDIVSDSLQKLRDTSADVWKGTQLLATDVVAAMVLIQRSASGEELTEKEKKSLKRTLTDLASIIPIGFLMLLPVTAIGHAAILAAIQRYAPALIPSAYAHERLQLVKQLEKVKEMESAEFEDVVCASDIHTDGRE</sequence>
<protein>
    <recommendedName>
        <fullName evidence="5">LETM1-like protein</fullName>
    </recommendedName>
</protein>
<evidence type="ECO:0008006" key="5">
    <source>
        <dbReference type="Google" id="ProtNLM"/>
    </source>
</evidence>
<feature type="region of interest" description="Disordered" evidence="1">
    <location>
        <begin position="710"/>
        <end position="736"/>
    </location>
</feature>
<dbReference type="OrthoDB" id="275278at2759"/>
<comment type="caution">
    <text evidence="3">The sequence shown here is derived from an EMBL/GenBank/DDBJ whole genome shotgun (WGS) entry which is preliminary data.</text>
</comment>
<dbReference type="GO" id="GO:0030003">
    <property type="term" value="P:intracellular monoatomic cation homeostasis"/>
    <property type="evidence" value="ECO:0007669"/>
    <property type="project" value="TreeGrafter"/>
</dbReference>
<dbReference type="PANTHER" id="PTHR14009:SF9">
    <property type="entry name" value="LETM1-LIKE PROTEIN"/>
    <property type="match status" value="1"/>
</dbReference>
<dbReference type="GO" id="GO:0005743">
    <property type="term" value="C:mitochondrial inner membrane"/>
    <property type="evidence" value="ECO:0007669"/>
    <property type="project" value="InterPro"/>
</dbReference>
<dbReference type="AlphaFoldDB" id="A0A8T2V750"/>
<dbReference type="OMA" id="KSKWEGP"/>
<dbReference type="Proteomes" id="UP000825935">
    <property type="component" value="Chromosome 2"/>
</dbReference>
<keyword evidence="4" id="KW-1185">Reference proteome</keyword>
<feature type="region of interest" description="Disordered" evidence="1">
    <location>
        <begin position="110"/>
        <end position="129"/>
    </location>
</feature>
<organism evidence="3 4">
    <name type="scientific">Ceratopteris richardii</name>
    <name type="common">Triangle waterfern</name>
    <dbReference type="NCBI Taxonomy" id="49495"/>
    <lineage>
        <taxon>Eukaryota</taxon>
        <taxon>Viridiplantae</taxon>
        <taxon>Streptophyta</taxon>
        <taxon>Embryophyta</taxon>
        <taxon>Tracheophyta</taxon>
        <taxon>Polypodiopsida</taxon>
        <taxon>Polypodiidae</taxon>
        <taxon>Polypodiales</taxon>
        <taxon>Pteridineae</taxon>
        <taxon>Pteridaceae</taxon>
        <taxon>Parkerioideae</taxon>
        <taxon>Ceratopteris</taxon>
    </lineage>
</organism>
<dbReference type="PANTHER" id="PTHR14009">
    <property type="entry name" value="LEUCINE ZIPPER-EF-HAND CONTAINING TRANSMEMBRANE PROTEIN"/>
    <property type="match status" value="1"/>
</dbReference>
<feature type="transmembrane region" description="Helical" evidence="2">
    <location>
        <begin position="903"/>
        <end position="929"/>
    </location>
</feature>
<evidence type="ECO:0000313" key="3">
    <source>
        <dbReference type="EMBL" id="KAH7443212.1"/>
    </source>
</evidence>
<dbReference type="InterPro" id="IPR044202">
    <property type="entry name" value="LETM1/MDM38-like"/>
</dbReference>
<dbReference type="PROSITE" id="PS51257">
    <property type="entry name" value="PROKAR_LIPOPROTEIN"/>
    <property type="match status" value="1"/>
</dbReference>
<feature type="compositionally biased region" description="Basic and acidic residues" evidence="1">
    <location>
        <begin position="718"/>
        <end position="736"/>
    </location>
</feature>
<keyword evidence="2" id="KW-0812">Transmembrane</keyword>
<keyword evidence="2" id="KW-0472">Membrane</keyword>
<proteinExistence type="predicted"/>
<keyword evidence="2" id="KW-1133">Transmembrane helix</keyword>
<gene>
    <name evidence="3" type="ORF">KP509_02G026100</name>
</gene>
<evidence type="ECO:0000313" key="4">
    <source>
        <dbReference type="Proteomes" id="UP000825935"/>
    </source>
</evidence>
<accession>A0A8T2V750</accession>
<dbReference type="EMBL" id="CM035407">
    <property type="protein sequence ID" value="KAH7443212.1"/>
    <property type="molecule type" value="Genomic_DNA"/>
</dbReference>
<evidence type="ECO:0000256" key="1">
    <source>
        <dbReference type="SAM" id="MobiDB-lite"/>
    </source>
</evidence>
<feature type="compositionally biased region" description="Low complexity" evidence="1">
    <location>
        <begin position="110"/>
        <end position="127"/>
    </location>
</feature>
<evidence type="ECO:0000256" key="2">
    <source>
        <dbReference type="SAM" id="Phobius"/>
    </source>
</evidence>
<reference evidence="3" key="1">
    <citation type="submission" date="2021-08" db="EMBL/GenBank/DDBJ databases">
        <title>WGS assembly of Ceratopteris richardii.</title>
        <authorList>
            <person name="Marchant D.B."/>
            <person name="Chen G."/>
            <person name="Jenkins J."/>
            <person name="Shu S."/>
            <person name="Leebens-Mack J."/>
            <person name="Grimwood J."/>
            <person name="Schmutz J."/>
            <person name="Soltis P."/>
            <person name="Soltis D."/>
            <person name="Chen Z.-H."/>
        </authorList>
    </citation>
    <scope>NUCLEOTIDE SEQUENCE</scope>
    <source>
        <strain evidence="3">Whitten #5841</strain>
        <tissue evidence="3">Leaf</tissue>
    </source>
</reference>